<reference evidence="1" key="1">
    <citation type="journal article" date="2014" name="Front. Microbiol.">
        <title>High frequency of phylogenetically diverse reductive dehalogenase-homologous genes in deep subseafloor sedimentary metagenomes.</title>
        <authorList>
            <person name="Kawai M."/>
            <person name="Futagami T."/>
            <person name="Toyoda A."/>
            <person name="Takaki Y."/>
            <person name="Nishi S."/>
            <person name="Hori S."/>
            <person name="Arai W."/>
            <person name="Tsubouchi T."/>
            <person name="Morono Y."/>
            <person name="Uchiyama I."/>
            <person name="Ito T."/>
            <person name="Fujiyama A."/>
            <person name="Inagaki F."/>
            <person name="Takami H."/>
        </authorList>
    </citation>
    <scope>NUCLEOTIDE SEQUENCE</scope>
    <source>
        <strain evidence="1">Expedition CK06-06</strain>
    </source>
</reference>
<protein>
    <recommendedName>
        <fullName evidence="2">Translation elongation factor-like protein</fullName>
    </recommendedName>
</protein>
<comment type="caution">
    <text evidence="1">The sequence shown here is derived from an EMBL/GenBank/DDBJ whole genome shotgun (WGS) entry which is preliminary data.</text>
</comment>
<gene>
    <name evidence="1" type="ORF">S01H1_33238</name>
</gene>
<evidence type="ECO:0000313" key="1">
    <source>
        <dbReference type="EMBL" id="GAG09540.1"/>
    </source>
</evidence>
<dbReference type="SUPFAM" id="SSF50447">
    <property type="entry name" value="Translation proteins"/>
    <property type="match status" value="1"/>
</dbReference>
<dbReference type="EMBL" id="BARS01020630">
    <property type="protein sequence ID" value="GAG09540.1"/>
    <property type="molecule type" value="Genomic_DNA"/>
</dbReference>
<organism evidence="1">
    <name type="scientific">marine sediment metagenome</name>
    <dbReference type="NCBI Taxonomy" id="412755"/>
    <lineage>
        <taxon>unclassified sequences</taxon>
        <taxon>metagenomes</taxon>
        <taxon>ecological metagenomes</taxon>
    </lineage>
</organism>
<name>X0UV01_9ZZZZ</name>
<sequence>NNVDVNEAKAGDSVGIKVADRVRRGDTIYKVTD</sequence>
<dbReference type="AlphaFoldDB" id="X0UV01"/>
<proteinExistence type="predicted"/>
<feature type="non-terminal residue" evidence="1">
    <location>
        <position position="1"/>
    </location>
</feature>
<evidence type="ECO:0008006" key="2">
    <source>
        <dbReference type="Google" id="ProtNLM"/>
    </source>
</evidence>
<dbReference type="InterPro" id="IPR009000">
    <property type="entry name" value="Transl_B-barrel_sf"/>
</dbReference>
<accession>X0UV01</accession>